<evidence type="ECO:0000259" key="3">
    <source>
        <dbReference type="PROSITE" id="PS50937"/>
    </source>
</evidence>
<sequence length="306" mass="32722">MGTRAEAEELTTGEFARASGLSHKALRLYDANGLLRPARADPSTGYRYYTRAQTERARAIALLRRLDLPLARIGEILDLDAEAFAREVRGWWEDQVGSLSERRDAVDLLVETFGRTDPLGQGRPGAATPPTDPAAPAGPPAPRPGLPDVHAGDVRVRTVPALTVATSTSILAQEDLVAGFTAAVLLIRAHLAGEGAEFGNEYWVLFHGAVRPGAAAPIEVCVPYSGRVVPAEGIALRVEPAHREAYVDVTASDCRYPRIMAFYDALESWVAEHAERVGGTAGSVREVYPVPWAESGVVASIAQPVA</sequence>
<dbReference type="RefSeq" id="WP_015882125.1">
    <property type="nucleotide sequence ID" value="NC_012669.1"/>
</dbReference>
<reference evidence="4 5" key="1">
    <citation type="journal article" date="2009" name="Stand. Genomic Sci.">
        <title>Complete genome sequence of Beutenbergia cavernae type strain (HKI 0122).</title>
        <authorList>
            <person name="Land M."/>
            <person name="Pukall R."/>
            <person name="Abt B."/>
            <person name="Goker M."/>
            <person name="Rohde M."/>
            <person name="Glavina Del Rio T."/>
            <person name="Tice H."/>
            <person name="Copeland A."/>
            <person name="Cheng J.F."/>
            <person name="Lucas S."/>
            <person name="Chen F."/>
            <person name="Nolan M."/>
            <person name="Bruce D."/>
            <person name="Goodwin L."/>
            <person name="Pitluck S."/>
            <person name="Ivanova N."/>
            <person name="Mavromatis K."/>
            <person name="Ovchinnikova G."/>
            <person name="Pati A."/>
            <person name="Chen A."/>
            <person name="Palaniappan K."/>
            <person name="Hauser L."/>
            <person name="Chang Y.J."/>
            <person name="Jefferies C.C."/>
            <person name="Saunders E."/>
            <person name="Brettin T."/>
            <person name="Detter J.C."/>
            <person name="Han C."/>
            <person name="Chain P."/>
            <person name="Bristow J."/>
            <person name="Eisen J.A."/>
            <person name="Markowitz V."/>
            <person name="Hugenholtz P."/>
            <person name="Kyrpides N.C."/>
            <person name="Klenk H.P."/>
            <person name="Lapidus A."/>
        </authorList>
    </citation>
    <scope>NUCLEOTIDE SEQUENCE [LARGE SCALE GENOMIC DNA]</scope>
    <source>
        <strain evidence="5">ATCC BAA-8 / DSM 12333 / NBRC 16432</strain>
    </source>
</reference>
<accession>C5C3X2</accession>
<dbReference type="HOGENOM" id="CLU_065103_2_2_11"/>
<proteinExistence type="predicted"/>
<gene>
    <name evidence="4" type="ordered locus">Bcav_1629</name>
</gene>
<evidence type="ECO:0000256" key="2">
    <source>
        <dbReference type="SAM" id="MobiDB-lite"/>
    </source>
</evidence>
<dbReference type="GO" id="GO:0003700">
    <property type="term" value="F:DNA-binding transcription factor activity"/>
    <property type="evidence" value="ECO:0007669"/>
    <property type="project" value="InterPro"/>
</dbReference>
<dbReference type="EMBL" id="CP001618">
    <property type="protein sequence ID" value="ACQ79885.1"/>
    <property type="molecule type" value="Genomic_DNA"/>
</dbReference>
<dbReference type="Gene3D" id="1.10.1660.10">
    <property type="match status" value="1"/>
</dbReference>
<feature type="domain" description="HTH merR-type" evidence="3">
    <location>
        <begin position="9"/>
        <end position="79"/>
    </location>
</feature>
<dbReference type="OrthoDB" id="7849865at2"/>
<organism evidence="4 5">
    <name type="scientific">Beutenbergia cavernae (strain ATCC BAA-8 / DSM 12333 / CCUG 43141 / JCM 11478 / NBRC 16432 / NCIMB 13614 / HKI 0122)</name>
    <dbReference type="NCBI Taxonomy" id="471853"/>
    <lineage>
        <taxon>Bacteria</taxon>
        <taxon>Bacillati</taxon>
        <taxon>Actinomycetota</taxon>
        <taxon>Actinomycetes</taxon>
        <taxon>Micrococcales</taxon>
        <taxon>Beutenbergiaceae</taxon>
        <taxon>Beutenbergia</taxon>
    </lineage>
</organism>
<dbReference type="Gene3D" id="3.20.80.10">
    <property type="entry name" value="Regulatory factor, effector binding domain"/>
    <property type="match status" value="1"/>
</dbReference>
<keyword evidence="5" id="KW-1185">Reference proteome</keyword>
<name>C5C3X2_BEUC1</name>
<dbReference type="SMART" id="SM00422">
    <property type="entry name" value="HTH_MERR"/>
    <property type="match status" value="1"/>
</dbReference>
<dbReference type="PANTHER" id="PTHR30204:SF97">
    <property type="entry name" value="MERR FAMILY REGULATORY PROTEIN"/>
    <property type="match status" value="1"/>
</dbReference>
<dbReference type="AlphaFoldDB" id="C5C3X2"/>
<dbReference type="InterPro" id="IPR000551">
    <property type="entry name" value="MerR-type_HTH_dom"/>
</dbReference>
<dbReference type="PANTHER" id="PTHR30204">
    <property type="entry name" value="REDOX-CYCLING DRUG-SENSING TRANSCRIPTIONAL ACTIVATOR SOXR"/>
    <property type="match status" value="1"/>
</dbReference>
<dbReference type="PROSITE" id="PS50937">
    <property type="entry name" value="HTH_MERR_2"/>
    <property type="match status" value="1"/>
</dbReference>
<feature type="compositionally biased region" description="Pro residues" evidence="2">
    <location>
        <begin position="130"/>
        <end position="145"/>
    </location>
</feature>
<keyword evidence="1" id="KW-0238">DNA-binding</keyword>
<evidence type="ECO:0000256" key="1">
    <source>
        <dbReference type="ARBA" id="ARBA00023125"/>
    </source>
</evidence>
<dbReference type="InterPro" id="IPR047057">
    <property type="entry name" value="MerR_fam"/>
</dbReference>
<evidence type="ECO:0000313" key="4">
    <source>
        <dbReference type="EMBL" id="ACQ79885.1"/>
    </source>
</evidence>
<feature type="region of interest" description="Disordered" evidence="2">
    <location>
        <begin position="115"/>
        <end position="150"/>
    </location>
</feature>
<dbReference type="KEGG" id="bcv:Bcav_1629"/>
<protein>
    <submittedName>
        <fullName evidence="4">Transcriptional regulator, MerR family</fullName>
    </submittedName>
</protein>
<dbReference type="SUPFAM" id="SSF46955">
    <property type="entry name" value="Putative DNA-binding domain"/>
    <property type="match status" value="1"/>
</dbReference>
<dbReference type="eggNOG" id="COG0789">
    <property type="taxonomic scope" value="Bacteria"/>
</dbReference>
<evidence type="ECO:0000313" key="5">
    <source>
        <dbReference type="Proteomes" id="UP000007962"/>
    </source>
</evidence>
<dbReference type="STRING" id="471853.Bcav_1629"/>
<dbReference type="InterPro" id="IPR011256">
    <property type="entry name" value="Reg_factor_effector_dom_sf"/>
</dbReference>
<dbReference type="Proteomes" id="UP000007962">
    <property type="component" value="Chromosome"/>
</dbReference>
<dbReference type="GO" id="GO:0003677">
    <property type="term" value="F:DNA binding"/>
    <property type="evidence" value="ECO:0007669"/>
    <property type="project" value="UniProtKB-KW"/>
</dbReference>
<dbReference type="eggNOG" id="COG4978">
    <property type="taxonomic scope" value="Bacteria"/>
</dbReference>
<dbReference type="PROSITE" id="PS00552">
    <property type="entry name" value="HTH_MERR_1"/>
    <property type="match status" value="1"/>
</dbReference>
<dbReference type="InterPro" id="IPR009061">
    <property type="entry name" value="DNA-bd_dom_put_sf"/>
</dbReference>
<dbReference type="Pfam" id="PF13411">
    <property type="entry name" value="MerR_1"/>
    <property type="match status" value="1"/>
</dbReference>